<sequence>MAAELSMVVPSTGSPVVVELGPGTGSVTDAIAARLPAGGRHLAVEVDIDLVTHLRRTRPRVETLYGDASNLVVLLDSVGVDRVDAVVCALPWSLIGATKQREILDQIAGVIVPGGAVSALAYPHAQWLPGARGFRGALGGMFDEVVRGPVVWRNAPPAVVYTCRRSASRALSR</sequence>
<keyword evidence="2" id="KW-0489">Methyltransferase</keyword>
<dbReference type="CDD" id="cd02440">
    <property type="entry name" value="AdoMet_MTases"/>
    <property type="match status" value="1"/>
</dbReference>
<accession>A0A1G6T564</accession>
<dbReference type="STRING" id="168276.SAMN05444580_103383"/>
<evidence type="ECO:0000313" key="2">
    <source>
        <dbReference type="EMBL" id="SDD23607.1"/>
    </source>
</evidence>
<dbReference type="Proteomes" id="UP000199417">
    <property type="component" value="Unassembled WGS sequence"/>
</dbReference>
<dbReference type="InterPro" id="IPR029063">
    <property type="entry name" value="SAM-dependent_MTases_sf"/>
</dbReference>
<dbReference type="GO" id="GO:0008168">
    <property type="term" value="F:methyltransferase activity"/>
    <property type="evidence" value="ECO:0007669"/>
    <property type="project" value="UniProtKB-KW"/>
</dbReference>
<feature type="domain" description="Methyltransferase" evidence="1">
    <location>
        <begin position="17"/>
        <end position="115"/>
    </location>
</feature>
<keyword evidence="2" id="KW-0808">Transferase</keyword>
<dbReference type="GO" id="GO:0032259">
    <property type="term" value="P:methylation"/>
    <property type="evidence" value="ECO:0007669"/>
    <property type="project" value="UniProtKB-KW"/>
</dbReference>
<keyword evidence="3" id="KW-1185">Reference proteome</keyword>
<dbReference type="AlphaFoldDB" id="A0A1G6T564"/>
<proteinExistence type="predicted"/>
<name>A0A1G6T564_9NOCA</name>
<gene>
    <name evidence="2" type="ORF">SAMN05444580_103383</name>
</gene>
<reference evidence="2 3" key="1">
    <citation type="submission" date="2016-10" db="EMBL/GenBank/DDBJ databases">
        <authorList>
            <person name="de Groot N.N."/>
        </authorList>
    </citation>
    <scope>NUCLEOTIDE SEQUENCE [LARGE SCALE GENOMIC DNA]</scope>
    <source>
        <strain evidence="2 3">JCM 11308</strain>
    </source>
</reference>
<dbReference type="Pfam" id="PF13649">
    <property type="entry name" value="Methyltransf_25"/>
    <property type="match status" value="1"/>
</dbReference>
<evidence type="ECO:0000259" key="1">
    <source>
        <dbReference type="Pfam" id="PF13649"/>
    </source>
</evidence>
<dbReference type="Gene3D" id="3.40.50.150">
    <property type="entry name" value="Vaccinia Virus protein VP39"/>
    <property type="match status" value="1"/>
</dbReference>
<protein>
    <submittedName>
        <fullName evidence="2">Phospholipid N-methyltransferase</fullName>
    </submittedName>
</protein>
<organism evidence="2 3">
    <name type="scientific">Rhodococcus tukisamuensis</name>
    <dbReference type="NCBI Taxonomy" id="168276"/>
    <lineage>
        <taxon>Bacteria</taxon>
        <taxon>Bacillati</taxon>
        <taxon>Actinomycetota</taxon>
        <taxon>Actinomycetes</taxon>
        <taxon>Mycobacteriales</taxon>
        <taxon>Nocardiaceae</taxon>
        <taxon>Rhodococcus</taxon>
    </lineage>
</organism>
<dbReference type="SUPFAM" id="SSF53335">
    <property type="entry name" value="S-adenosyl-L-methionine-dependent methyltransferases"/>
    <property type="match status" value="1"/>
</dbReference>
<dbReference type="InterPro" id="IPR041698">
    <property type="entry name" value="Methyltransf_25"/>
</dbReference>
<evidence type="ECO:0000313" key="3">
    <source>
        <dbReference type="Proteomes" id="UP000199417"/>
    </source>
</evidence>
<dbReference type="EMBL" id="FNAB01000003">
    <property type="protein sequence ID" value="SDD23607.1"/>
    <property type="molecule type" value="Genomic_DNA"/>
</dbReference>